<accession>A0A0K0DKE5</accession>
<dbReference type="Proteomes" id="UP000035642">
    <property type="component" value="Unassembled WGS sequence"/>
</dbReference>
<name>A0A0K0DKE5_ANGCA</name>
<evidence type="ECO:0000313" key="2">
    <source>
        <dbReference type="WBParaSite" id="ACAC_0001197601-mRNA-1"/>
    </source>
</evidence>
<sequence>MTLVLVAATVGCSNGGGLYCGRLESAFETPPPLSEETGSVVDTKSSENIACILDDPCARGQMPYEF</sequence>
<protein>
    <submittedName>
        <fullName evidence="2">Lipoprotein</fullName>
    </submittedName>
</protein>
<dbReference type="AlphaFoldDB" id="A0A0K0DKE5"/>
<proteinExistence type="predicted"/>
<evidence type="ECO:0000313" key="1">
    <source>
        <dbReference type="Proteomes" id="UP000035642"/>
    </source>
</evidence>
<keyword evidence="1" id="KW-1185">Reference proteome</keyword>
<reference evidence="1" key="1">
    <citation type="submission" date="2012-09" db="EMBL/GenBank/DDBJ databases">
        <authorList>
            <person name="Martin A.A."/>
        </authorList>
    </citation>
    <scope>NUCLEOTIDE SEQUENCE</scope>
</reference>
<reference evidence="2" key="2">
    <citation type="submission" date="2017-02" db="UniProtKB">
        <authorList>
            <consortium name="WormBaseParasite"/>
        </authorList>
    </citation>
    <scope>IDENTIFICATION</scope>
</reference>
<dbReference type="WBParaSite" id="ACAC_0001197601-mRNA-1">
    <property type="protein sequence ID" value="ACAC_0001197601-mRNA-1"/>
    <property type="gene ID" value="ACAC_0001197601"/>
</dbReference>
<organism evidence="1 2">
    <name type="scientific">Angiostrongylus cantonensis</name>
    <name type="common">Rat lungworm</name>
    <dbReference type="NCBI Taxonomy" id="6313"/>
    <lineage>
        <taxon>Eukaryota</taxon>
        <taxon>Metazoa</taxon>
        <taxon>Ecdysozoa</taxon>
        <taxon>Nematoda</taxon>
        <taxon>Chromadorea</taxon>
        <taxon>Rhabditida</taxon>
        <taxon>Rhabditina</taxon>
        <taxon>Rhabditomorpha</taxon>
        <taxon>Strongyloidea</taxon>
        <taxon>Metastrongylidae</taxon>
        <taxon>Angiostrongylus</taxon>
    </lineage>
</organism>